<name>A0A3C1KRI3_9GAMM</name>
<dbReference type="InterPro" id="IPR014004">
    <property type="entry name" value="Transpt-assoc_nodulatn_dom_bac"/>
</dbReference>
<dbReference type="SMART" id="SM00749">
    <property type="entry name" value="BON"/>
    <property type="match status" value="2"/>
</dbReference>
<dbReference type="InterPro" id="IPR051686">
    <property type="entry name" value="Lipoprotein_DolP"/>
</dbReference>
<evidence type="ECO:0000259" key="3">
    <source>
        <dbReference type="PROSITE" id="PS50914"/>
    </source>
</evidence>
<reference evidence="4 5" key="1">
    <citation type="journal article" date="2018" name="Nat. Biotechnol.">
        <title>A standardized bacterial taxonomy based on genome phylogeny substantially revises the tree of life.</title>
        <authorList>
            <person name="Parks D.H."/>
            <person name="Chuvochina M."/>
            <person name="Waite D.W."/>
            <person name="Rinke C."/>
            <person name="Skarshewski A."/>
            <person name="Chaumeil P.A."/>
            <person name="Hugenholtz P."/>
        </authorList>
    </citation>
    <scope>NUCLEOTIDE SEQUENCE [LARGE SCALE GENOMIC DNA]</scope>
    <source>
        <strain evidence="4">UBA9158</strain>
    </source>
</reference>
<feature type="domain" description="BON" evidence="3">
    <location>
        <begin position="59"/>
        <end position="127"/>
    </location>
</feature>
<evidence type="ECO:0000313" key="4">
    <source>
        <dbReference type="EMBL" id="HAN29118.1"/>
    </source>
</evidence>
<dbReference type="InterPro" id="IPR007055">
    <property type="entry name" value="BON_dom"/>
</dbReference>
<accession>A0A3C1KRI3</accession>
<dbReference type="PANTHER" id="PTHR34606:SF15">
    <property type="entry name" value="BON DOMAIN-CONTAINING PROTEIN"/>
    <property type="match status" value="1"/>
</dbReference>
<protein>
    <recommendedName>
        <fullName evidence="3">BON domain-containing protein</fullName>
    </recommendedName>
</protein>
<evidence type="ECO:0000256" key="1">
    <source>
        <dbReference type="SAM" id="MobiDB-lite"/>
    </source>
</evidence>
<dbReference type="Gene3D" id="3.30.1340.30">
    <property type="match status" value="2"/>
</dbReference>
<dbReference type="PANTHER" id="PTHR34606">
    <property type="entry name" value="BON DOMAIN-CONTAINING PROTEIN"/>
    <property type="match status" value="1"/>
</dbReference>
<feature type="chain" id="PRO_5017685788" description="BON domain-containing protein" evidence="2">
    <location>
        <begin position="27"/>
        <end position="211"/>
    </location>
</feature>
<comment type="caution">
    <text evidence="4">The sequence shown here is derived from an EMBL/GenBank/DDBJ whole genome shotgun (WGS) entry which is preliminary data.</text>
</comment>
<dbReference type="PROSITE" id="PS50914">
    <property type="entry name" value="BON"/>
    <property type="match status" value="2"/>
</dbReference>
<evidence type="ECO:0000313" key="5">
    <source>
        <dbReference type="Proteomes" id="UP000259273"/>
    </source>
</evidence>
<proteinExistence type="predicted"/>
<dbReference type="Pfam" id="PF04972">
    <property type="entry name" value="BON"/>
    <property type="match status" value="2"/>
</dbReference>
<sequence length="211" mass="22442">MDTRKTTRLLCASVAMGSLLSMPLHASQHGDDHASKAATPTDKQDTAAMSGADIEQQAKDAWLEGKLETVYLFNRHLNNFTIDPEVAHGAVVLTGTVDSTVSKELAGELAQGVEGITDVTNRLTVADDTRWNENGRDFSERVEDATLTAEVKTLLLANSETSGLQINVDTTGSEVTLSGRIDSSAEKDLAGEIASQVDGVKGVNNELQVNS</sequence>
<feature type="domain" description="BON" evidence="3">
    <location>
        <begin position="143"/>
        <end position="211"/>
    </location>
</feature>
<dbReference type="AlphaFoldDB" id="A0A3C1KRI3"/>
<feature type="signal peptide" evidence="2">
    <location>
        <begin position="1"/>
        <end position="26"/>
    </location>
</feature>
<organism evidence="4 5">
    <name type="scientific">Haliea salexigens</name>
    <dbReference type="NCBI Taxonomy" id="287487"/>
    <lineage>
        <taxon>Bacteria</taxon>
        <taxon>Pseudomonadati</taxon>
        <taxon>Pseudomonadota</taxon>
        <taxon>Gammaproteobacteria</taxon>
        <taxon>Cellvibrionales</taxon>
        <taxon>Halieaceae</taxon>
        <taxon>Haliea</taxon>
    </lineage>
</organism>
<feature type="region of interest" description="Disordered" evidence="1">
    <location>
        <begin position="25"/>
        <end position="50"/>
    </location>
</feature>
<dbReference type="STRING" id="1121937.GCA_000423125_03443"/>
<gene>
    <name evidence="4" type="ORF">DCP75_15645</name>
</gene>
<keyword evidence="2" id="KW-0732">Signal</keyword>
<evidence type="ECO:0000256" key="2">
    <source>
        <dbReference type="SAM" id="SignalP"/>
    </source>
</evidence>
<dbReference type="Proteomes" id="UP000259273">
    <property type="component" value="Unassembled WGS sequence"/>
</dbReference>
<dbReference type="EMBL" id="DMND01000211">
    <property type="protein sequence ID" value="HAN29118.1"/>
    <property type="molecule type" value="Genomic_DNA"/>
</dbReference>